<proteinExistence type="predicted"/>
<dbReference type="Proteomes" id="UP000298663">
    <property type="component" value="Unassembled WGS sequence"/>
</dbReference>
<evidence type="ECO:0000313" key="2">
    <source>
        <dbReference type="Proteomes" id="UP000298663"/>
    </source>
</evidence>
<reference evidence="1 2" key="2">
    <citation type="journal article" date="2019" name="G3 (Bethesda)">
        <title>Hybrid Assembly of the Genome of the Entomopathogenic Nematode Steinernema carpocapsae Identifies the X-Chromosome.</title>
        <authorList>
            <person name="Serra L."/>
            <person name="Macchietto M."/>
            <person name="Macias-Munoz A."/>
            <person name="McGill C.J."/>
            <person name="Rodriguez I.M."/>
            <person name="Rodriguez B."/>
            <person name="Murad R."/>
            <person name="Mortazavi A."/>
        </authorList>
    </citation>
    <scope>NUCLEOTIDE SEQUENCE [LARGE SCALE GENOMIC DNA]</scope>
    <source>
        <strain evidence="1 2">ALL</strain>
    </source>
</reference>
<organism evidence="1 2">
    <name type="scientific">Steinernema carpocapsae</name>
    <name type="common">Entomopathogenic nematode</name>
    <dbReference type="NCBI Taxonomy" id="34508"/>
    <lineage>
        <taxon>Eukaryota</taxon>
        <taxon>Metazoa</taxon>
        <taxon>Ecdysozoa</taxon>
        <taxon>Nematoda</taxon>
        <taxon>Chromadorea</taxon>
        <taxon>Rhabditida</taxon>
        <taxon>Tylenchina</taxon>
        <taxon>Panagrolaimomorpha</taxon>
        <taxon>Strongyloidoidea</taxon>
        <taxon>Steinernematidae</taxon>
        <taxon>Steinernema</taxon>
    </lineage>
</organism>
<keyword evidence="2" id="KW-1185">Reference proteome</keyword>
<evidence type="ECO:0000313" key="1">
    <source>
        <dbReference type="EMBL" id="TKR96093.1"/>
    </source>
</evidence>
<protein>
    <submittedName>
        <fullName evidence="1">Uncharacterized protein</fullName>
    </submittedName>
</protein>
<dbReference type="EMBL" id="AZBU02000002">
    <property type="protein sequence ID" value="TKR96093.1"/>
    <property type="molecule type" value="Genomic_DNA"/>
</dbReference>
<comment type="caution">
    <text evidence="1">The sequence shown here is derived from an EMBL/GenBank/DDBJ whole genome shotgun (WGS) entry which is preliminary data.</text>
</comment>
<dbReference type="AlphaFoldDB" id="A0A4U5PI01"/>
<gene>
    <name evidence="1" type="ORF">L596_010162</name>
</gene>
<accession>A0A4U5PI01</accession>
<name>A0A4U5PI01_STECR</name>
<sequence length="153" mass="17415">MNTEQAQEAPKQSVVGRGAEKRAFLGLKGCPWVIFGWNVLNRFGTFFGTLGLEIIDVPKIRENDPDVFVHPSKNHARCLIGKRRNTVVLQLLFVALFLEASDEDYFERRWKGMGEKFERGNAILVTILKIRSAESSFSRKIVPARRVAPRLTK</sequence>
<reference evidence="1 2" key="1">
    <citation type="journal article" date="2015" name="Genome Biol.">
        <title>Comparative genomics of Steinernema reveals deeply conserved gene regulatory networks.</title>
        <authorList>
            <person name="Dillman A.R."/>
            <person name="Macchietto M."/>
            <person name="Porter C.F."/>
            <person name="Rogers A."/>
            <person name="Williams B."/>
            <person name="Antoshechkin I."/>
            <person name="Lee M.M."/>
            <person name="Goodwin Z."/>
            <person name="Lu X."/>
            <person name="Lewis E.E."/>
            <person name="Goodrich-Blair H."/>
            <person name="Stock S.P."/>
            <person name="Adams B.J."/>
            <person name="Sternberg P.W."/>
            <person name="Mortazavi A."/>
        </authorList>
    </citation>
    <scope>NUCLEOTIDE SEQUENCE [LARGE SCALE GENOMIC DNA]</scope>
    <source>
        <strain evidence="1 2">ALL</strain>
    </source>
</reference>